<dbReference type="KEGG" id="rgu:A4W93_23705"/>
<dbReference type="Pfam" id="PF01253">
    <property type="entry name" value="SUI1"/>
    <property type="match status" value="1"/>
</dbReference>
<accession>A0A1W6LEG8</accession>
<reference evidence="4 5" key="1">
    <citation type="submission" date="2016-04" db="EMBL/GenBank/DDBJ databases">
        <title>Complete genome sequence of natural rubber-degrading, novel Gram-negative bacterium, Rhizobacter gummiphilus strain NS21.</title>
        <authorList>
            <person name="Tabata M."/>
            <person name="Kasai D."/>
            <person name="Fukuda M."/>
        </authorList>
    </citation>
    <scope>NUCLEOTIDE SEQUENCE [LARGE SCALE GENOMIC DNA]</scope>
    <source>
        <strain evidence="4 5">NS21</strain>
    </source>
</reference>
<dbReference type="InterPro" id="IPR005872">
    <property type="entry name" value="SUI1_arc_bac"/>
</dbReference>
<gene>
    <name evidence="4" type="ORF">A4W93_23705</name>
</gene>
<keyword evidence="3" id="KW-0648">Protein biosynthesis</keyword>
<dbReference type="InterPro" id="IPR036877">
    <property type="entry name" value="SUI1_dom_sf"/>
</dbReference>
<dbReference type="InterPro" id="IPR001950">
    <property type="entry name" value="SUI1"/>
</dbReference>
<evidence type="ECO:0000313" key="4">
    <source>
        <dbReference type="EMBL" id="ARN22675.1"/>
    </source>
</evidence>
<protein>
    <submittedName>
        <fullName evidence="4">Translation initiation factor SUI1</fullName>
    </submittedName>
</protein>
<dbReference type="Proteomes" id="UP000193427">
    <property type="component" value="Chromosome"/>
</dbReference>
<dbReference type="STRING" id="946333.A4W93_23705"/>
<dbReference type="GO" id="GO:0003729">
    <property type="term" value="F:mRNA binding"/>
    <property type="evidence" value="ECO:0007669"/>
    <property type="project" value="TreeGrafter"/>
</dbReference>
<dbReference type="PANTHER" id="PTHR12789:SF0">
    <property type="entry name" value="DENSITY-REGULATED PROTEIN"/>
    <property type="match status" value="1"/>
</dbReference>
<dbReference type="SUPFAM" id="SSF55159">
    <property type="entry name" value="eIF1-like"/>
    <property type="match status" value="1"/>
</dbReference>
<dbReference type="PANTHER" id="PTHR12789">
    <property type="entry name" value="DENSITY-REGULATED PROTEIN HOMOLOG"/>
    <property type="match status" value="1"/>
</dbReference>
<dbReference type="InterPro" id="IPR050318">
    <property type="entry name" value="DENR/SUI1_TIF"/>
</dbReference>
<dbReference type="Gene3D" id="3.30.780.10">
    <property type="entry name" value="SUI1-like domain"/>
    <property type="match status" value="1"/>
</dbReference>
<dbReference type="GO" id="GO:0001731">
    <property type="term" value="P:formation of translation preinitiation complex"/>
    <property type="evidence" value="ECO:0007669"/>
    <property type="project" value="TreeGrafter"/>
</dbReference>
<organism evidence="4 5">
    <name type="scientific">Piscinibacter gummiphilus</name>
    <dbReference type="NCBI Taxonomy" id="946333"/>
    <lineage>
        <taxon>Bacteria</taxon>
        <taxon>Pseudomonadati</taxon>
        <taxon>Pseudomonadota</taxon>
        <taxon>Betaproteobacteria</taxon>
        <taxon>Burkholderiales</taxon>
        <taxon>Sphaerotilaceae</taxon>
        <taxon>Piscinibacter</taxon>
    </lineage>
</organism>
<keyword evidence="5" id="KW-1185">Reference proteome</keyword>
<evidence type="ECO:0000256" key="2">
    <source>
        <dbReference type="ARBA" id="ARBA00022845"/>
    </source>
</evidence>
<evidence type="ECO:0000256" key="3">
    <source>
        <dbReference type="ARBA" id="ARBA00022917"/>
    </source>
</evidence>
<evidence type="ECO:0000256" key="1">
    <source>
        <dbReference type="ARBA" id="ARBA00005422"/>
    </source>
</evidence>
<dbReference type="PIRSF" id="PIRSF037511">
    <property type="entry name" value="Transl_init_SUI1_pro"/>
    <property type="match status" value="1"/>
</dbReference>
<dbReference type="GO" id="GO:0003743">
    <property type="term" value="F:translation initiation factor activity"/>
    <property type="evidence" value="ECO:0007669"/>
    <property type="project" value="UniProtKB-KW"/>
</dbReference>
<dbReference type="CDD" id="cd11567">
    <property type="entry name" value="YciH_like"/>
    <property type="match status" value="1"/>
</dbReference>
<comment type="similarity">
    <text evidence="1">Belongs to the SUI1 family.</text>
</comment>
<sequence>MSLVYSTDAGRMCPTCRQPASACTCKAAAAVSTFPDGAVRVSRETKGRAGKGVTLVKGLGLAEPELTAWAKAMKATCGTGGTVKDGVVELQGDHVVLVMDKLKQQGRTVKRTGG</sequence>
<proteinExistence type="inferred from homology"/>
<dbReference type="PROSITE" id="PS50296">
    <property type="entry name" value="SUI1"/>
    <property type="match status" value="1"/>
</dbReference>
<keyword evidence="4" id="KW-0396">Initiation factor</keyword>
<dbReference type="GO" id="GO:0006417">
    <property type="term" value="P:regulation of translation"/>
    <property type="evidence" value="ECO:0007669"/>
    <property type="project" value="UniProtKB-KW"/>
</dbReference>
<dbReference type="RefSeq" id="WP_085752979.1">
    <property type="nucleotide sequence ID" value="NZ_BSPR01000018.1"/>
</dbReference>
<name>A0A1W6LEG8_9BURK</name>
<keyword evidence="2" id="KW-0810">Translation regulation</keyword>
<dbReference type="EMBL" id="CP015118">
    <property type="protein sequence ID" value="ARN22675.1"/>
    <property type="molecule type" value="Genomic_DNA"/>
</dbReference>
<dbReference type="OrthoDB" id="9792915at2"/>
<dbReference type="AlphaFoldDB" id="A0A1W6LEG8"/>
<dbReference type="NCBIfam" id="NF005297">
    <property type="entry name" value="PRK06824.1"/>
    <property type="match status" value="1"/>
</dbReference>
<dbReference type="GO" id="GO:0002188">
    <property type="term" value="P:translation reinitiation"/>
    <property type="evidence" value="ECO:0007669"/>
    <property type="project" value="TreeGrafter"/>
</dbReference>
<evidence type="ECO:0000313" key="5">
    <source>
        <dbReference type="Proteomes" id="UP000193427"/>
    </source>
</evidence>